<organism evidence="9 10">
    <name type="scientific">Merluccius polli</name>
    <name type="common">Benguela hake</name>
    <name type="synonym">Merluccius cadenati</name>
    <dbReference type="NCBI Taxonomy" id="89951"/>
    <lineage>
        <taxon>Eukaryota</taxon>
        <taxon>Metazoa</taxon>
        <taxon>Chordata</taxon>
        <taxon>Craniata</taxon>
        <taxon>Vertebrata</taxon>
        <taxon>Euteleostomi</taxon>
        <taxon>Actinopterygii</taxon>
        <taxon>Neopterygii</taxon>
        <taxon>Teleostei</taxon>
        <taxon>Neoteleostei</taxon>
        <taxon>Acanthomorphata</taxon>
        <taxon>Zeiogadaria</taxon>
        <taxon>Gadariae</taxon>
        <taxon>Gadiformes</taxon>
        <taxon>Gadoidei</taxon>
        <taxon>Merlucciidae</taxon>
        <taxon>Merluccius</taxon>
    </lineage>
</organism>
<dbReference type="InterPro" id="IPR015943">
    <property type="entry name" value="WD40/YVTN_repeat-like_dom_sf"/>
</dbReference>
<feature type="compositionally biased region" description="Acidic residues" evidence="6">
    <location>
        <begin position="322"/>
        <end position="340"/>
    </location>
</feature>
<dbReference type="InterPro" id="IPR011047">
    <property type="entry name" value="Quinoprotein_ADH-like_sf"/>
</dbReference>
<dbReference type="Gene3D" id="1.20.5.1000">
    <property type="entry name" value="arf6 gtpase in complex with a specific effector, jip4"/>
    <property type="match status" value="1"/>
</dbReference>
<feature type="compositionally biased region" description="Basic and acidic residues" evidence="6">
    <location>
        <begin position="206"/>
        <end position="219"/>
    </location>
</feature>
<reference evidence="9" key="1">
    <citation type="journal article" date="2023" name="Front. Mar. Sci.">
        <title>A new Merluccius polli reference genome to investigate the effects of global change in West African waters.</title>
        <authorList>
            <person name="Mateo J.L."/>
            <person name="Blanco-Fernandez C."/>
            <person name="Garcia-Vazquez E."/>
            <person name="Machado-Schiaffino G."/>
        </authorList>
    </citation>
    <scope>NUCLEOTIDE SEQUENCE</scope>
    <source>
        <strain evidence="9">C29</strain>
        <tissue evidence="9">Fin</tissue>
    </source>
</reference>
<comment type="caution">
    <text evidence="9">The sequence shown here is derived from an EMBL/GenBank/DDBJ whole genome shotgun (WGS) entry which is preliminary data.</text>
</comment>
<dbReference type="GO" id="GO:0019894">
    <property type="term" value="F:kinesin binding"/>
    <property type="evidence" value="ECO:0007669"/>
    <property type="project" value="TreeGrafter"/>
</dbReference>
<comment type="subcellular location">
    <subcellularLocation>
        <location evidence="1">Cytoplasm</location>
    </subcellularLocation>
</comment>
<dbReference type="FunFam" id="2.130.10.10:FF:001876">
    <property type="entry name" value="Si:dkey-17m8.1"/>
    <property type="match status" value="1"/>
</dbReference>
<dbReference type="Pfam" id="PF16471">
    <property type="entry name" value="JIP_LZII"/>
    <property type="match status" value="1"/>
</dbReference>
<dbReference type="Pfam" id="PF09744">
    <property type="entry name" value="RH1"/>
    <property type="match status" value="1"/>
</dbReference>
<evidence type="ECO:0000256" key="3">
    <source>
        <dbReference type="ARBA" id="ARBA00022490"/>
    </source>
</evidence>
<dbReference type="GO" id="GO:0008432">
    <property type="term" value="F:JUN kinase binding"/>
    <property type="evidence" value="ECO:0007669"/>
    <property type="project" value="TreeGrafter"/>
</dbReference>
<evidence type="ECO:0000313" key="9">
    <source>
        <dbReference type="EMBL" id="KAK0135290.1"/>
    </source>
</evidence>
<keyword evidence="9" id="KW-0418">Kinase</keyword>
<evidence type="ECO:0000259" key="8">
    <source>
        <dbReference type="PROSITE" id="PS51777"/>
    </source>
</evidence>
<dbReference type="PROSITE" id="PS51776">
    <property type="entry name" value="RH1"/>
    <property type="match status" value="1"/>
</dbReference>
<gene>
    <name evidence="9" type="primary">MAPK8IP3_0</name>
    <name evidence="9" type="ORF">N1851_028876</name>
</gene>
<dbReference type="Proteomes" id="UP001174136">
    <property type="component" value="Unassembled WGS sequence"/>
</dbReference>
<name>A0AA47NS20_MERPO</name>
<dbReference type="PROSITE" id="PS51777">
    <property type="entry name" value="RH2"/>
    <property type="match status" value="1"/>
</dbReference>
<dbReference type="GO" id="GO:0016301">
    <property type="term" value="F:kinase activity"/>
    <property type="evidence" value="ECO:0007669"/>
    <property type="project" value="UniProtKB-KW"/>
</dbReference>
<dbReference type="GO" id="GO:0030159">
    <property type="term" value="F:signaling receptor complex adaptor activity"/>
    <property type="evidence" value="ECO:0007669"/>
    <property type="project" value="TreeGrafter"/>
</dbReference>
<dbReference type="GO" id="GO:0005737">
    <property type="term" value="C:cytoplasm"/>
    <property type="evidence" value="ECO:0007669"/>
    <property type="project" value="UniProtKB-SubCell"/>
</dbReference>
<evidence type="ECO:0000256" key="2">
    <source>
        <dbReference type="ARBA" id="ARBA00009866"/>
    </source>
</evidence>
<accession>A0AA47NS20</accession>
<dbReference type="InterPro" id="IPR034744">
    <property type="entry name" value="RH2"/>
</dbReference>
<keyword evidence="10" id="KW-1185">Reference proteome</keyword>
<evidence type="ECO:0000256" key="6">
    <source>
        <dbReference type="SAM" id="MobiDB-lite"/>
    </source>
</evidence>
<evidence type="ECO:0000313" key="10">
    <source>
        <dbReference type="Proteomes" id="UP001174136"/>
    </source>
</evidence>
<evidence type="ECO:0000256" key="4">
    <source>
        <dbReference type="ARBA" id="ARBA00023054"/>
    </source>
</evidence>
<dbReference type="InterPro" id="IPR034743">
    <property type="entry name" value="RH1"/>
</dbReference>
<dbReference type="PANTHER" id="PTHR13886">
    <property type="entry name" value="JNK/SAPK-ASSOCIATED PROTEIN"/>
    <property type="match status" value="1"/>
</dbReference>
<feature type="region of interest" description="Disordered" evidence="6">
    <location>
        <begin position="306"/>
        <end position="372"/>
    </location>
</feature>
<dbReference type="GO" id="GO:0016192">
    <property type="term" value="P:vesicle-mediated transport"/>
    <property type="evidence" value="ECO:0007669"/>
    <property type="project" value="TreeGrafter"/>
</dbReference>
<feature type="compositionally biased region" description="Polar residues" evidence="6">
    <location>
        <begin position="228"/>
        <end position="239"/>
    </location>
</feature>
<dbReference type="SUPFAM" id="SSF50998">
    <property type="entry name" value="Quinoprotein alcohol dehydrogenase-like"/>
    <property type="match status" value="1"/>
</dbReference>
<dbReference type="GO" id="GO:0005078">
    <property type="term" value="F:MAP-kinase scaffold activity"/>
    <property type="evidence" value="ECO:0007669"/>
    <property type="project" value="InterPro"/>
</dbReference>
<feature type="coiled-coil region" evidence="5">
    <location>
        <begin position="429"/>
        <end position="522"/>
    </location>
</feature>
<evidence type="ECO:0000256" key="5">
    <source>
        <dbReference type="SAM" id="Coils"/>
    </source>
</evidence>
<dbReference type="Gene3D" id="2.130.10.10">
    <property type="entry name" value="YVTN repeat-like/Quinoprotein amine dehydrogenase"/>
    <property type="match status" value="1"/>
</dbReference>
<proteinExistence type="inferred from homology"/>
<feature type="domain" description="RH2" evidence="8">
    <location>
        <begin position="494"/>
        <end position="564"/>
    </location>
</feature>
<keyword evidence="3" id="KW-0963">Cytoplasm</keyword>
<dbReference type="PANTHER" id="PTHR13886:SF7">
    <property type="entry name" value="C-JUN-AMINO-TERMINAL KINASE-INTERACTING PROTEIN 4-LIKE ISOFORM X1"/>
    <property type="match status" value="1"/>
</dbReference>
<keyword evidence="4 5" id="KW-0175">Coiled coil</keyword>
<evidence type="ECO:0000256" key="1">
    <source>
        <dbReference type="ARBA" id="ARBA00004496"/>
    </source>
</evidence>
<feature type="compositionally biased region" description="Acidic residues" evidence="6">
    <location>
        <begin position="361"/>
        <end position="371"/>
    </location>
</feature>
<keyword evidence="9" id="KW-0808">Transferase</keyword>
<dbReference type="InterPro" id="IPR032486">
    <property type="entry name" value="JIP_LZII"/>
</dbReference>
<evidence type="ECO:0000259" key="7">
    <source>
        <dbReference type="PROSITE" id="PS51776"/>
    </source>
</evidence>
<protein>
    <submittedName>
        <fullName evidence="9">C-Jun-amino-terminal kinase-interacting protein 3</fullName>
    </submittedName>
</protein>
<dbReference type="Pfam" id="PF19056">
    <property type="entry name" value="WD40_2"/>
    <property type="match status" value="1"/>
</dbReference>
<feature type="region of interest" description="Disordered" evidence="6">
    <location>
        <begin position="97"/>
        <end position="131"/>
    </location>
</feature>
<feature type="domain" description="RH1" evidence="7">
    <location>
        <begin position="4"/>
        <end position="92"/>
    </location>
</feature>
<dbReference type="EMBL" id="JAOPHQ010005443">
    <property type="protein sequence ID" value="KAK0135290.1"/>
    <property type="molecule type" value="Genomic_DNA"/>
</dbReference>
<comment type="similarity">
    <text evidence="2">Belongs to the JIP scaffold family.</text>
</comment>
<dbReference type="InterPro" id="IPR039911">
    <property type="entry name" value="JIP3/JIP4"/>
</dbReference>
<sequence>MECSESILCSAGELELDPDIVSEEAGKLYSELQTVIETHGAGVVESLVPILVWVLEGLASCRAQLREREEETEKGRVEREELMERYQSERSLRRESQERYLELDDQSEQERRAMRSREKEREKRERDVERKAREQADQRECLCHKLYVEYYAATLSKQSSLLLLTADTYCLFNTVVALEEQKASVSRELSSLKHTHNKLALAFRELQEKKKDSERETPLRNHGHFRSSEMQTSQLQSDTSVNDKVSITLFKAISRPRVRSDCTPISKPAAPDVINIVRKPSSDPSFINDIISSTPELSQLQDLLDASAQSQPEVSGAVPESSLEEEMMEAAVKEEEEEQRVDEGVPSEDNQEKVEQKEDKGNDEEEEDSLEWELRNTDSLFSELSELSRDYINSVDNGASVRGSVDQFEEILSQFEELKHTHELVDAARKALISRVEELTNDRSAVKLELTSLQETASHLESRMKEMEQETKRLRKELEACQSEDPDGNLPTSMRRFSRSEMARVVMEKNQYKERLFELQEAVRRSQVLRATKDVRITEEKTTSVWGRFHRLFGRPREPFLPSNVQGFTMATSPLLSRAPLRSPQLQTVNQTHTDTVSPAALSPRVRKRELYREVRSHIWGTLGKRQLNGWSVPLSHTQESMESTPEPKDVPALLQLRLLDQRDSSAKLNCAVAVTAKISGEATCSVWVMSGLGSSSDITVIDPARSNTVLDQFSLPPTSPALCICAVPPTGDTSGTVWIGTQEGSVLVHSASAGRRRCLQSISLSEGVHSLMYTSNQVIAGLADGTLAFFSHNGGGWDLPSHQVMHLGTPPLQPIRCCLAKGGRLWVGYWNRVHVVDIESQKVEQTFLVSERSEQQVRFLCAAGSGVWTSCRLDPLLRLFDWSSGRPLQEVDLTPLVTKTLGQAFLSISPLQISALAIISSCLWVGTGSGAIFSIPLSITSESVSIPYCSLAAAQLCYHGHRQAVKFFVVAPNCLTTSSGGSSVAPSQLILSGGEGYINFRIGDDANDGSTELPQTPLSRSERSHMIIWQSPTPSVLSSAL</sequence>
<dbReference type="AlphaFoldDB" id="A0AA47NS20"/>
<feature type="region of interest" description="Disordered" evidence="6">
    <location>
        <begin position="206"/>
        <end position="239"/>
    </location>
</feature>
<feature type="compositionally biased region" description="Basic and acidic residues" evidence="6">
    <location>
        <begin position="350"/>
        <end position="360"/>
    </location>
</feature>